<dbReference type="InterPro" id="IPR052173">
    <property type="entry name" value="Beta-lactam_resp_regulator"/>
</dbReference>
<dbReference type="PANTHER" id="PTHR34978">
    <property type="entry name" value="POSSIBLE SENSOR-TRANSDUCER PROTEIN BLAR"/>
    <property type="match status" value="1"/>
</dbReference>
<comment type="cofactor">
    <cofactor evidence="6">
        <name>Zn(2+)</name>
        <dbReference type="ChEBI" id="CHEBI:29105"/>
    </cofactor>
    <text evidence="6">Binds 1 zinc ion per subunit.</text>
</comment>
<keyword evidence="2" id="KW-0479">Metal-binding</keyword>
<dbReference type="PANTHER" id="PTHR34978:SF3">
    <property type="entry name" value="SLR0241 PROTEIN"/>
    <property type="match status" value="1"/>
</dbReference>
<feature type="transmembrane region" description="Helical" evidence="7">
    <location>
        <begin position="81"/>
        <end position="106"/>
    </location>
</feature>
<feature type="transmembrane region" description="Helical" evidence="7">
    <location>
        <begin position="278"/>
        <end position="297"/>
    </location>
</feature>
<dbReference type="EMBL" id="JACHJL010000002">
    <property type="protein sequence ID" value="MBB5934077.1"/>
    <property type="molecule type" value="Genomic_DNA"/>
</dbReference>
<comment type="similarity">
    <text evidence="6">Belongs to the peptidase M48 family.</text>
</comment>
<sequence>MSHLLHFAVLIVCCITAVRPLARARWVQRMPRTALALWQAIGLTLELSLIGLLFSALFAPANQGLLPGLARIATGSVATDPVGLLAATLGGLLIAARLITLAMTCVTTARERRKHRDLLRLVARADPALPGVEILDHPAAAAYCLPGRDSSIVISTGALGMLDSAHIRAVIAHERAHLRQRHDLFLLPLLAGRRLAPRSTALSEVITAVRLLLEMLADDTCCRTRSRHDLADALTRFSHDPSKLATPAGGFAAADTGLAARTARLLAPEPAHSAARSITVIAVAATLLATPLSLFVLPI</sequence>
<evidence type="ECO:0000256" key="7">
    <source>
        <dbReference type="SAM" id="Phobius"/>
    </source>
</evidence>
<evidence type="ECO:0000256" key="1">
    <source>
        <dbReference type="ARBA" id="ARBA00022670"/>
    </source>
</evidence>
<feature type="transmembrane region" description="Helical" evidence="7">
    <location>
        <begin position="34"/>
        <end position="61"/>
    </location>
</feature>
<accession>A0A7W9Q7D5</accession>
<evidence type="ECO:0000256" key="4">
    <source>
        <dbReference type="ARBA" id="ARBA00022833"/>
    </source>
</evidence>
<dbReference type="CDD" id="cd07326">
    <property type="entry name" value="M56_BlaR1_MecR1_like"/>
    <property type="match status" value="1"/>
</dbReference>
<evidence type="ECO:0000256" key="6">
    <source>
        <dbReference type="RuleBase" id="RU003983"/>
    </source>
</evidence>
<keyword evidence="4 6" id="KW-0862">Zinc</keyword>
<proteinExistence type="inferred from homology"/>
<keyword evidence="10" id="KW-1185">Reference proteome</keyword>
<keyword evidence="7" id="KW-1133">Transmembrane helix</keyword>
<keyword evidence="1 6" id="KW-0645">Protease</keyword>
<reference evidence="9 10" key="1">
    <citation type="submission" date="2020-08" db="EMBL/GenBank/DDBJ databases">
        <title>Genomic Encyclopedia of Type Strains, Phase III (KMG-III): the genomes of soil and plant-associated and newly described type strains.</title>
        <authorList>
            <person name="Whitman W."/>
        </authorList>
    </citation>
    <scope>NUCLEOTIDE SEQUENCE [LARGE SCALE GENOMIC DNA]</scope>
    <source>
        <strain evidence="9 10">CECT 8305</strain>
    </source>
</reference>
<keyword evidence="7" id="KW-0472">Membrane</keyword>
<dbReference type="RefSeq" id="WP_184569353.1">
    <property type="nucleotide sequence ID" value="NZ_JACHJL010000002.1"/>
</dbReference>
<gene>
    <name evidence="9" type="ORF">FHS42_001103</name>
</gene>
<dbReference type="GO" id="GO:0006508">
    <property type="term" value="P:proteolysis"/>
    <property type="evidence" value="ECO:0007669"/>
    <property type="project" value="UniProtKB-KW"/>
</dbReference>
<keyword evidence="3 6" id="KW-0378">Hydrolase</keyword>
<evidence type="ECO:0000256" key="3">
    <source>
        <dbReference type="ARBA" id="ARBA00022801"/>
    </source>
</evidence>
<keyword evidence="7" id="KW-0812">Transmembrane</keyword>
<dbReference type="GO" id="GO:0046872">
    <property type="term" value="F:metal ion binding"/>
    <property type="evidence" value="ECO:0007669"/>
    <property type="project" value="UniProtKB-KW"/>
</dbReference>
<dbReference type="Proteomes" id="UP000588098">
    <property type="component" value="Unassembled WGS sequence"/>
</dbReference>
<comment type="caution">
    <text evidence="9">The sequence shown here is derived from an EMBL/GenBank/DDBJ whole genome shotgun (WGS) entry which is preliminary data.</text>
</comment>
<evidence type="ECO:0000313" key="9">
    <source>
        <dbReference type="EMBL" id="MBB5934077.1"/>
    </source>
</evidence>
<dbReference type="GO" id="GO:0004222">
    <property type="term" value="F:metalloendopeptidase activity"/>
    <property type="evidence" value="ECO:0007669"/>
    <property type="project" value="InterPro"/>
</dbReference>
<feature type="transmembrane region" description="Helical" evidence="7">
    <location>
        <begin position="6"/>
        <end position="22"/>
    </location>
</feature>
<dbReference type="Pfam" id="PF01435">
    <property type="entry name" value="Peptidase_M48"/>
    <property type="match status" value="1"/>
</dbReference>
<keyword evidence="5 6" id="KW-0482">Metalloprotease</keyword>
<protein>
    <recommendedName>
        <fullName evidence="8">Peptidase M48 domain-containing protein</fullName>
    </recommendedName>
</protein>
<evidence type="ECO:0000256" key="2">
    <source>
        <dbReference type="ARBA" id="ARBA00022723"/>
    </source>
</evidence>
<dbReference type="AlphaFoldDB" id="A0A7W9Q7D5"/>
<evidence type="ECO:0000313" key="10">
    <source>
        <dbReference type="Proteomes" id="UP000588098"/>
    </source>
</evidence>
<evidence type="ECO:0000259" key="8">
    <source>
        <dbReference type="Pfam" id="PF01435"/>
    </source>
</evidence>
<evidence type="ECO:0000256" key="5">
    <source>
        <dbReference type="ARBA" id="ARBA00023049"/>
    </source>
</evidence>
<feature type="domain" description="Peptidase M48" evidence="8">
    <location>
        <begin position="110"/>
        <end position="187"/>
    </location>
</feature>
<dbReference type="InterPro" id="IPR001915">
    <property type="entry name" value="Peptidase_M48"/>
</dbReference>
<name>A0A7W9Q7D5_9ACTN</name>
<dbReference type="Gene3D" id="3.30.2010.10">
    <property type="entry name" value="Metalloproteases ('zincins'), catalytic domain"/>
    <property type="match status" value="1"/>
</dbReference>
<organism evidence="9 10">
    <name type="scientific">Streptomyces zagrosensis</name>
    <dbReference type="NCBI Taxonomy" id="1042984"/>
    <lineage>
        <taxon>Bacteria</taxon>
        <taxon>Bacillati</taxon>
        <taxon>Actinomycetota</taxon>
        <taxon>Actinomycetes</taxon>
        <taxon>Kitasatosporales</taxon>
        <taxon>Streptomycetaceae</taxon>
        <taxon>Streptomyces</taxon>
    </lineage>
</organism>